<organism evidence="1 2">
    <name type="scientific">Aspergillus pseudoustus</name>
    <dbReference type="NCBI Taxonomy" id="1810923"/>
    <lineage>
        <taxon>Eukaryota</taxon>
        <taxon>Fungi</taxon>
        <taxon>Dikarya</taxon>
        <taxon>Ascomycota</taxon>
        <taxon>Pezizomycotina</taxon>
        <taxon>Eurotiomycetes</taxon>
        <taxon>Eurotiomycetidae</taxon>
        <taxon>Eurotiales</taxon>
        <taxon>Aspergillaceae</taxon>
        <taxon>Aspergillus</taxon>
        <taxon>Aspergillus subgen. Nidulantes</taxon>
    </lineage>
</organism>
<dbReference type="Proteomes" id="UP001610446">
    <property type="component" value="Unassembled WGS sequence"/>
</dbReference>
<name>A0ABR4KDE7_9EURO</name>
<sequence length="53" mass="5890">MGPSHSVTRSIYIPVGGYTSSRISDAHPHCCFACSLRNRGHPQREYRDVIDTG</sequence>
<dbReference type="EMBL" id="JBFXLU010000037">
    <property type="protein sequence ID" value="KAL2850310.1"/>
    <property type="molecule type" value="Genomic_DNA"/>
</dbReference>
<gene>
    <name evidence="1" type="ORF">BJY01DRAFT_210006</name>
</gene>
<evidence type="ECO:0000313" key="2">
    <source>
        <dbReference type="Proteomes" id="UP001610446"/>
    </source>
</evidence>
<protein>
    <submittedName>
        <fullName evidence="1">Uncharacterized protein</fullName>
    </submittedName>
</protein>
<accession>A0ABR4KDE7</accession>
<comment type="caution">
    <text evidence="1">The sequence shown here is derived from an EMBL/GenBank/DDBJ whole genome shotgun (WGS) entry which is preliminary data.</text>
</comment>
<evidence type="ECO:0000313" key="1">
    <source>
        <dbReference type="EMBL" id="KAL2850310.1"/>
    </source>
</evidence>
<reference evidence="1 2" key="1">
    <citation type="submission" date="2024-07" db="EMBL/GenBank/DDBJ databases">
        <title>Section-level genome sequencing and comparative genomics of Aspergillus sections Usti and Cavernicolus.</title>
        <authorList>
            <consortium name="Lawrence Berkeley National Laboratory"/>
            <person name="Nybo J.L."/>
            <person name="Vesth T.C."/>
            <person name="Theobald S."/>
            <person name="Frisvad J.C."/>
            <person name="Larsen T.O."/>
            <person name="Kjaerboelling I."/>
            <person name="Rothschild-Mancinelli K."/>
            <person name="Lyhne E.K."/>
            <person name="Kogle M.E."/>
            <person name="Barry K."/>
            <person name="Clum A."/>
            <person name="Na H."/>
            <person name="Ledsgaard L."/>
            <person name="Lin J."/>
            <person name="Lipzen A."/>
            <person name="Kuo A."/>
            <person name="Riley R."/>
            <person name="Mondo S."/>
            <person name="Labutti K."/>
            <person name="Haridas S."/>
            <person name="Pangalinan J."/>
            <person name="Salamov A.A."/>
            <person name="Simmons B.A."/>
            <person name="Magnuson J.K."/>
            <person name="Chen J."/>
            <person name="Drula E."/>
            <person name="Henrissat B."/>
            <person name="Wiebenga A."/>
            <person name="Lubbers R.J."/>
            <person name="Gomes A.C."/>
            <person name="Makela M.R."/>
            <person name="Stajich J."/>
            <person name="Grigoriev I.V."/>
            <person name="Mortensen U.H."/>
            <person name="De Vries R.P."/>
            <person name="Baker S.E."/>
            <person name="Andersen M.R."/>
        </authorList>
    </citation>
    <scope>NUCLEOTIDE SEQUENCE [LARGE SCALE GENOMIC DNA]</scope>
    <source>
        <strain evidence="1 2">CBS 123904</strain>
    </source>
</reference>
<proteinExistence type="predicted"/>
<keyword evidence="2" id="KW-1185">Reference proteome</keyword>